<gene>
    <name evidence="1" type="ORF">LCGC14_2732850</name>
</gene>
<dbReference type="AlphaFoldDB" id="A0A0F9BFP7"/>
<name>A0A0F9BFP7_9ZZZZ</name>
<reference evidence="1" key="1">
    <citation type="journal article" date="2015" name="Nature">
        <title>Complex archaea that bridge the gap between prokaryotes and eukaryotes.</title>
        <authorList>
            <person name="Spang A."/>
            <person name="Saw J.H."/>
            <person name="Jorgensen S.L."/>
            <person name="Zaremba-Niedzwiedzka K."/>
            <person name="Martijn J."/>
            <person name="Lind A.E."/>
            <person name="van Eijk R."/>
            <person name="Schleper C."/>
            <person name="Guy L."/>
            <person name="Ettema T.J."/>
        </authorList>
    </citation>
    <scope>NUCLEOTIDE SEQUENCE</scope>
</reference>
<dbReference type="EMBL" id="LAZR01049518">
    <property type="protein sequence ID" value="KKK89459.1"/>
    <property type="molecule type" value="Genomic_DNA"/>
</dbReference>
<accession>A0A0F9BFP7</accession>
<protein>
    <submittedName>
        <fullName evidence="1">Uncharacterized protein</fullName>
    </submittedName>
</protein>
<organism evidence="1">
    <name type="scientific">marine sediment metagenome</name>
    <dbReference type="NCBI Taxonomy" id="412755"/>
    <lineage>
        <taxon>unclassified sequences</taxon>
        <taxon>metagenomes</taxon>
        <taxon>ecological metagenomes</taxon>
    </lineage>
</organism>
<evidence type="ECO:0000313" key="1">
    <source>
        <dbReference type="EMBL" id="KKK89459.1"/>
    </source>
</evidence>
<feature type="non-terminal residue" evidence="1">
    <location>
        <position position="164"/>
    </location>
</feature>
<proteinExistence type="predicted"/>
<comment type="caution">
    <text evidence="1">The sequence shown here is derived from an EMBL/GenBank/DDBJ whole genome shotgun (WGS) entry which is preliminary data.</text>
</comment>
<sequence length="164" mass="18480">MGITTKEKVHNCIQFSQGRGLTVWEFMAGHTELLPQTVYPCFTQLCKAKKILHSGGYRKSPNNRRSIVWVDAQYGGVVPVWGSGQPSYSYKNRAKIVMDLLEACGPLSVSEMMTVSGSLKPMSTSSLVSRLVRQQWLFKTNTTRRNDLDQTCCLYDLTPRGRQV</sequence>